<protein>
    <submittedName>
        <fullName evidence="1">Uncharacterized protein</fullName>
    </submittedName>
</protein>
<organism evidence="1 2">
    <name type="scientific">Didymella exigua CBS 183.55</name>
    <dbReference type="NCBI Taxonomy" id="1150837"/>
    <lineage>
        <taxon>Eukaryota</taxon>
        <taxon>Fungi</taxon>
        <taxon>Dikarya</taxon>
        <taxon>Ascomycota</taxon>
        <taxon>Pezizomycotina</taxon>
        <taxon>Dothideomycetes</taxon>
        <taxon>Pleosporomycetidae</taxon>
        <taxon>Pleosporales</taxon>
        <taxon>Pleosporineae</taxon>
        <taxon>Didymellaceae</taxon>
        <taxon>Didymella</taxon>
    </lineage>
</organism>
<dbReference type="Proteomes" id="UP000800082">
    <property type="component" value="Unassembled WGS sequence"/>
</dbReference>
<reference evidence="1" key="1">
    <citation type="journal article" date="2020" name="Stud. Mycol.">
        <title>101 Dothideomycetes genomes: a test case for predicting lifestyles and emergence of pathogens.</title>
        <authorList>
            <person name="Haridas S."/>
            <person name="Albert R."/>
            <person name="Binder M."/>
            <person name="Bloem J."/>
            <person name="Labutti K."/>
            <person name="Salamov A."/>
            <person name="Andreopoulos B."/>
            <person name="Baker S."/>
            <person name="Barry K."/>
            <person name="Bills G."/>
            <person name="Bluhm B."/>
            <person name="Cannon C."/>
            <person name="Castanera R."/>
            <person name="Culley D."/>
            <person name="Daum C."/>
            <person name="Ezra D."/>
            <person name="Gonzalez J."/>
            <person name="Henrissat B."/>
            <person name="Kuo A."/>
            <person name="Liang C."/>
            <person name="Lipzen A."/>
            <person name="Lutzoni F."/>
            <person name="Magnuson J."/>
            <person name="Mondo S."/>
            <person name="Nolan M."/>
            <person name="Ohm R."/>
            <person name="Pangilinan J."/>
            <person name="Park H.-J."/>
            <person name="Ramirez L."/>
            <person name="Alfaro M."/>
            <person name="Sun H."/>
            <person name="Tritt A."/>
            <person name="Yoshinaga Y."/>
            <person name="Zwiers L.-H."/>
            <person name="Turgeon B."/>
            <person name="Goodwin S."/>
            <person name="Spatafora J."/>
            <person name="Crous P."/>
            <person name="Grigoriev I."/>
        </authorList>
    </citation>
    <scope>NUCLEOTIDE SEQUENCE</scope>
    <source>
        <strain evidence="1">CBS 183.55</strain>
    </source>
</reference>
<proteinExistence type="predicted"/>
<accession>A0A6A5RQ05</accession>
<keyword evidence="2" id="KW-1185">Reference proteome</keyword>
<dbReference type="RefSeq" id="XP_033450663.1">
    <property type="nucleotide sequence ID" value="XM_033589773.1"/>
</dbReference>
<dbReference type="EMBL" id="ML978963">
    <property type="protein sequence ID" value="KAF1930415.1"/>
    <property type="molecule type" value="Genomic_DNA"/>
</dbReference>
<evidence type="ECO:0000313" key="2">
    <source>
        <dbReference type="Proteomes" id="UP000800082"/>
    </source>
</evidence>
<gene>
    <name evidence="1" type="ORF">M421DRAFT_373863</name>
</gene>
<name>A0A6A5RQ05_9PLEO</name>
<evidence type="ECO:0000313" key="1">
    <source>
        <dbReference type="EMBL" id="KAF1930415.1"/>
    </source>
</evidence>
<sequence>MSAALIVLVSYDVDITLHHGVRDANADFEVSPFVCLPRCSSGSESEARCKAVSWALRSCPATPSSCCFLISWSAYASRASFFVSVSLRAPQCQRPPWPKSDLWNLCLFCARRTFQVFLTLERCSGDCWQLASTVVLQPCAFRMGRPCRLNYDCE</sequence>
<dbReference type="GeneID" id="54347421"/>
<dbReference type="AlphaFoldDB" id="A0A6A5RQ05"/>